<gene>
    <name evidence="1" type="ORF">NGAL_HAMBI1189_43510</name>
</gene>
<dbReference type="AlphaFoldDB" id="A0A0T7GYI7"/>
<sequence>MEEPFQITTKYQPDYIERCFSSLAGLHEFSITFYTDVGDLYDALTRLKNVDRNTSGFSIDDAPILGLLVRISKLVKEVVKYYEQDNAEIIGVLERPMIEASIIAIYLMLNGRDAITDYRKCSYKDRLRILRDLESGSSFFDTKAGKRLLATVREKMNFEGLTKDDFAEQKKNGWKLQGKNFRTIFAEIEHDDLYASTYGMMSESIHGSWNESMDWGLVRNDDGTFSAFTDYHPADIRFMAPVLSFTIRPFRMWLERIDAYDENIKGTIDWIERVNTRLFRTFDSLYAGEYDPKRG</sequence>
<organism evidence="1 2">
    <name type="scientific">Neorhizobium galegae bv. officinalis</name>
    <dbReference type="NCBI Taxonomy" id="323656"/>
    <lineage>
        <taxon>Bacteria</taxon>
        <taxon>Pseudomonadati</taxon>
        <taxon>Pseudomonadota</taxon>
        <taxon>Alphaproteobacteria</taxon>
        <taxon>Hyphomicrobiales</taxon>
        <taxon>Rhizobiaceae</taxon>
        <taxon>Rhizobium/Agrobacterium group</taxon>
        <taxon>Neorhizobium</taxon>
    </lineage>
</organism>
<dbReference type="Proteomes" id="UP000039660">
    <property type="component" value="Unassembled WGS sequence"/>
</dbReference>
<proteinExistence type="predicted"/>
<accession>A0A0T7GYI7</accession>
<protein>
    <submittedName>
        <fullName evidence="1">Uncharacterized protein</fullName>
    </submittedName>
</protein>
<evidence type="ECO:0000313" key="1">
    <source>
        <dbReference type="EMBL" id="CDZ52207.1"/>
    </source>
</evidence>
<evidence type="ECO:0000313" key="2">
    <source>
        <dbReference type="Proteomes" id="UP000039660"/>
    </source>
</evidence>
<dbReference type="RefSeq" id="WP_046637202.1">
    <property type="nucleotide sequence ID" value="NZ_CCRK01000012.1"/>
</dbReference>
<dbReference type="InterPro" id="IPR043733">
    <property type="entry name" value="DUF5677"/>
</dbReference>
<reference evidence="1 2" key="1">
    <citation type="submission" date="2014-08" db="EMBL/GenBank/DDBJ databases">
        <authorList>
            <person name="Chen Y.-H."/>
        </authorList>
    </citation>
    <scope>NUCLEOTIDE SEQUENCE [LARGE SCALE GENOMIC DNA]</scope>
</reference>
<dbReference type="Pfam" id="PF18928">
    <property type="entry name" value="DUF5677"/>
    <property type="match status" value="1"/>
</dbReference>
<name>A0A0T7GYI7_NEOGA</name>
<dbReference type="EMBL" id="CCRK01000012">
    <property type="protein sequence ID" value="CDZ52207.1"/>
    <property type="molecule type" value="Genomic_DNA"/>
</dbReference>